<dbReference type="AlphaFoldDB" id="A0AAD5M1L0"/>
<sequence>MPVSTLPFLLTIKSNSELVDFFVPSSSSIGEHYVNISDVSLPDFRLNARRHDESALDV</sequence>
<reference evidence="1" key="1">
    <citation type="submission" date="2021-06" db="EMBL/GenBank/DDBJ databases">
        <title>Parelaphostrongylus tenuis whole genome reference sequence.</title>
        <authorList>
            <person name="Garwood T.J."/>
            <person name="Larsen P.A."/>
            <person name="Fountain-Jones N.M."/>
            <person name="Garbe J.R."/>
            <person name="Macchietto M.G."/>
            <person name="Kania S.A."/>
            <person name="Gerhold R.W."/>
            <person name="Richards J.E."/>
            <person name="Wolf T.M."/>
        </authorList>
    </citation>
    <scope>NUCLEOTIDE SEQUENCE</scope>
    <source>
        <strain evidence="1">MNPRO001-30</strain>
        <tissue evidence="1">Meninges</tissue>
    </source>
</reference>
<dbReference type="EMBL" id="JAHQIW010000462">
    <property type="protein sequence ID" value="KAJ1348258.1"/>
    <property type="molecule type" value="Genomic_DNA"/>
</dbReference>
<name>A0AAD5M1L0_PARTN</name>
<dbReference type="Proteomes" id="UP001196413">
    <property type="component" value="Unassembled WGS sequence"/>
</dbReference>
<gene>
    <name evidence="1" type="ORF">KIN20_003516</name>
</gene>
<evidence type="ECO:0000313" key="2">
    <source>
        <dbReference type="Proteomes" id="UP001196413"/>
    </source>
</evidence>
<evidence type="ECO:0000313" key="1">
    <source>
        <dbReference type="EMBL" id="KAJ1348258.1"/>
    </source>
</evidence>
<protein>
    <submittedName>
        <fullName evidence="1">Uncharacterized protein</fullName>
    </submittedName>
</protein>
<accession>A0AAD5M1L0</accession>
<organism evidence="1 2">
    <name type="scientific">Parelaphostrongylus tenuis</name>
    <name type="common">Meningeal worm</name>
    <dbReference type="NCBI Taxonomy" id="148309"/>
    <lineage>
        <taxon>Eukaryota</taxon>
        <taxon>Metazoa</taxon>
        <taxon>Ecdysozoa</taxon>
        <taxon>Nematoda</taxon>
        <taxon>Chromadorea</taxon>
        <taxon>Rhabditida</taxon>
        <taxon>Rhabditina</taxon>
        <taxon>Rhabditomorpha</taxon>
        <taxon>Strongyloidea</taxon>
        <taxon>Metastrongylidae</taxon>
        <taxon>Parelaphostrongylus</taxon>
    </lineage>
</organism>
<keyword evidence="2" id="KW-1185">Reference proteome</keyword>
<comment type="caution">
    <text evidence="1">The sequence shown here is derived from an EMBL/GenBank/DDBJ whole genome shotgun (WGS) entry which is preliminary data.</text>
</comment>
<proteinExistence type="predicted"/>